<evidence type="ECO:0008006" key="3">
    <source>
        <dbReference type="Google" id="ProtNLM"/>
    </source>
</evidence>
<dbReference type="STRING" id="1802200.A2812_02470"/>
<reference evidence="1 2" key="1">
    <citation type="journal article" date="2016" name="Nat. Commun.">
        <title>Thousands of microbial genomes shed light on interconnected biogeochemical processes in an aquifer system.</title>
        <authorList>
            <person name="Anantharaman K."/>
            <person name="Brown C.T."/>
            <person name="Hug L.A."/>
            <person name="Sharon I."/>
            <person name="Castelle C.J."/>
            <person name="Probst A.J."/>
            <person name="Thomas B.C."/>
            <person name="Singh A."/>
            <person name="Wilkins M.J."/>
            <person name="Karaoz U."/>
            <person name="Brodie E.L."/>
            <person name="Williams K.H."/>
            <person name="Hubbard S.S."/>
            <person name="Banfield J.F."/>
        </authorList>
    </citation>
    <scope>NUCLEOTIDE SEQUENCE [LARGE SCALE GENOMIC DNA]</scope>
</reference>
<evidence type="ECO:0000313" key="2">
    <source>
        <dbReference type="Proteomes" id="UP000177190"/>
    </source>
</evidence>
<dbReference type="EMBL" id="MHOM01000040">
    <property type="protein sequence ID" value="OGZ63207.1"/>
    <property type="molecule type" value="Genomic_DNA"/>
</dbReference>
<proteinExistence type="predicted"/>
<accession>A0A1G2HL48</accession>
<dbReference type="AlphaFoldDB" id="A0A1G2HL48"/>
<organism evidence="1 2">
    <name type="scientific">Candidatus Staskawiczbacteria bacterium RIFCSPHIGHO2_01_FULL_36_16</name>
    <dbReference type="NCBI Taxonomy" id="1802200"/>
    <lineage>
        <taxon>Bacteria</taxon>
        <taxon>Candidatus Staskawicziibacteriota</taxon>
    </lineage>
</organism>
<comment type="caution">
    <text evidence="1">The sequence shown here is derived from an EMBL/GenBank/DDBJ whole genome shotgun (WGS) entry which is preliminary data.</text>
</comment>
<gene>
    <name evidence="1" type="ORF">A2812_02470</name>
</gene>
<dbReference type="InterPro" id="IPR023375">
    <property type="entry name" value="ADC_dom_sf"/>
</dbReference>
<dbReference type="SUPFAM" id="SSF160104">
    <property type="entry name" value="Acetoacetate decarboxylase-like"/>
    <property type="match status" value="1"/>
</dbReference>
<name>A0A1G2HL48_9BACT</name>
<dbReference type="Gene3D" id="2.40.400.10">
    <property type="entry name" value="Acetoacetate decarboxylase-like"/>
    <property type="match status" value="1"/>
</dbReference>
<dbReference type="Proteomes" id="UP000177190">
    <property type="component" value="Unassembled WGS sequence"/>
</dbReference>
<protein>
    <recommendedName>
        <fullName evidence="3">Acetoacetate decarboxylase</fullName>
    </recommendedName>
</protein>
<sequence length="260" mass="30122">MKKGLVLDENLMNIKVERQVKVRDILVDVPLRYKCSAINVLFPISTKEAKKIIGTQKIKPLELFPGRSFVCITLFDFYKGPVGEYTEMTLSIPVVYKPKFYLPFFSLITNLILDKINFFVFSIAQSSKIAVEHGMAITGYPRYNPEKLINIDYRRDDNFICARVYGDGEEILDLKIKRPKSETMRKEVYDTYFVKNNKISKILMETHVIIGKSKVIDFKLGNHELADTLKNLKIVPKALDTRYYSDTIKIIYSPKELENI</sequence>
<evidence type="ECO:0000313" key="1">
    <source>
        <dbReference type="EMBL" id="OGZ63207.1"/>
    </source>
</evidence>